<keyword evidence="1" id="KW-0723">Serine/threonine-protein kinase</keyword>
<dbReference type="Gene3D" id="3.20.200.10">
    <property type="entry name" value="MHCK/EF2 kinase"/>
    <property type="match status" value="1"/>
</dbReference>
<feature type="non-terminal residue" evidence="5">
    <location>
        <position position="52"/>
    </location>
</feature>
<protein>
    <recommendedName>
        <fullName evidence="4">Alpha-type protein kinase domain-containing protein</fullName>
    </recommendedName>
</protein>
<keyword evidence="2" id="KW-0808">Transferase</keyword>
<keyword evidence="6" id="KW-1185">Reference proteome</keyword>
<evidence type="ECO:0000259" key="4">
    <source>
        <dbReference type="PROSITE" id="PS51158"/>
    </source>
</evidence>
<dbReference type="GO" id="GO:0005524">
    <property type="term" value="F:ATP binding"/>
    <property type="evidence" value="ECO:0007669"/>
    <property type="project" value="InterPro"/>
</dbReference>
<reference evidence="5" key="1">
    <citation type="journal article" date="2022" name="bioRxiv">
        <title>Sequencing and chromosome-scale assembly of the giantPleurodeles waltlgenome.</title>
        <authorList>
            <person name="Brown T."/>
            <person name="Elewa A."/>
            <person name="Iarovenko S."/>
            <person name="Subramanian E."/>
            <person name="Araus A.J."/>
            <person name="Petzold A."/>
            <person name="Susuki M."/>
            <person name="Suzuki K.-i.T."/>
            <person name="Hayashi T."/>
            <person name="Toyoda A."/>
            <person name="Oliveira C."/>
            <person name="Osipova E."/>
            <person name="Leigh N.D."/>
            <person name="Simon A."/>
            <person name="Yun M.H."/>
        </authorList>
    </citation>
    <scope>NUCLEOTIDE SEQUENCE</scope>
    <source>
        <strain evidence="5">20211129_DDA</strain>
        <tissue evidence="5">Liver</tissue>
    </source>
</reference>
<comment type="caution">
    <text evidence="5">The sequence shown here is derived from an EMBL/GenBank/DDBJ whole genome shotgun (WGS) entry which is preliminary data.</text>
</comment>
<keyword evidence="3" id="KW-0418">Kinase</keyword>
<gene>
    <name evidence="5" type="ORF">NDU88_002194</name>
</gene>
<dbReference type="GO" id="GO:0004674">
    <property type="term" value="F:protein serine/threonine kinase activity"/>
    <property type="evidence" value="ECO:0007669"/>
    <property type="project" value="UniProtKB-KW"/>
</dbReference>
<name>A0AAV7W1H3_PLEWA</name>
<sequence length="52" mass="5741">VGENLTDPSVIKPEDKQSRGMVFGPANLGEDALRNFIANHRCNSCCRKLKLP</sequence>
<dbReference type="Proteomes" id="UP001066276">
    <property type="component" value="Chromosome 1_2"/>
</dbReference>
<dbReference type="PROSITE" id="PS51158">
    <property type="entry name" value="ALPHA_KINASE"/>
    <property type="match status" value="1"/>
</dbReference>
<dbReference type="InterPro" id="IPR004166">
    <property type="entry name" value="a-kinase_dom"/>
</dbReference>
<dbReference type="SUPFAM" id="SSF56112">
    <property type="entry name" value="Protein kinase-like (PK-like)"/>
    <property type="match status" value="1"/>
</dbReference>
<dbReference type="AlphaFoldDB" id="A0AAV7W1H3"/>
<evidence type="ECO:0000313" key="6">
    <source>
        <dbReference type="Proteomes" id="UP001066276"/>
    </source>
</evidence>
<evidence type="ECO:0000256" key="1">
    <source>
        <dbReference type="ARBA" id="ARBA00022527"/>
    </source>
</evidence>
<evidence type="ECO:0000313" key="5">
    <source>
        <dbReference type="EMBL" id="KAJ1206796.1"/>
    </source>
</evidence>
<dbReference type="Pfam" id="PF02816">
    <property type="entry name" value="Alpha_kinase"/>
    <property type="match status" value="1"/>
</dbReference>
<dbReference type="InterPro" id="IPR011009">
    <property type="entry name" value="Kinase-like_dom_sf"/>
</dbReference>
<organism evidence="5 6">
    <name type="scientific">Pleurodeles waltl</name>
    <name type="common">Iberian ribbed newt</name>
    <dbReference type="NCBI Taxonomy" id="8319"/>
    <lineage>
        <taxon>Eukaryota</taxon>
        <taxon>Metazoa</taxon>
        <taxon>Chordata</taxon>
        <taxon>Craniata</taxon>
        <taxon>Vertebrata</taxon>
        <taxon>Euteleostomi</taxon>
        <taxon>Amphibia</taxon>
        <taxon>Batrachia</taxon>
        <taxon>Caudata</taxon>
        <taxon>Salamandroidea</taxon>
        <taxon>Salamandridae</taxon>
        <taxon>Pleurodelinae</taxon>
        <taxon>Pleurodeles</taxon>
    </lineage>
</organism>
<dbReference type="EMBL" id="JANPWB010000002">
    <property type="protein sequence ID" value="KAJ1206796.1"/>
    <property type="molecule type" value="Genomic_DNA"/>
</dbReference>
<feature type="non-terminal residue" evidence="5">
    <location>
        <position position="1"/>
    </location>
</feature>
<evidence type="ECO:0000256" key="3">
    <source>
        <dbReference type="ARBA" id="ARBA00022777"/>
    </source>
</evidence>
<proteinExistence type="predicted"/>
<accession>A0AAV7W1H3</accession>
<feature type="domain" description="Alpha-type protein kinase" evidence="4">
    <location>
        <begin position="1"/>
        <end position="52"/>
    </location>
</feature>
<evidence type="ECO:0000256" key="2">
    <source>
        <dbReference type="ARBA" id="ARBA00022679"/>
    </source>
</evidence>